<gene>
    <name evidence="1" type="ORF">RUM43_008742</name>
</gene>
<reference evidence="1 2" key="1">
    <citation type="submission" date="2023-10" db="EMBL/GenBank/DDBJ databases">
        <title>Genomes of two closely related lineages of the louse Polyplax serrata with different host specificities.</title>
        <authorList>
            <person name="Martinu J."/>
            <person name="Tarabai H."/>
            <person name="Stefka J."/>
            <person name="Hypsa V."/>
        </authorList>
    </citation>
    <scope>NUCLEOTIDE SEQUENCE [LARGE SCALE GENOMIC DNA]</scope>
    <source>
        <strain evidence="1">HR10_N</strain>
    </source>
</reference>
<dbReference type="AlphaFoldDB" id="A0AAN8S0Q5"/>
<proteinExistence type="predicted"/>
<organism evidence="1 2">
    <name type="scientific">Polyplax serrata</name>
    <name type="common">Common mouse louse</name>
    <dbReference type="NCBI Taxonomy" id="468196"/>
    <lineage>
        <taxon>Eukaryota</taxon>
        <taxon>Metazoa</taxon>
        <taxon>Ecdysozoa</taxon>
        <taxon>Arthropoda</taxon>
        <taxon>Hexapoda</taxon>
        <taxon>Insecta</taxon>
        <taxon>Pterygota</taxon>
        <taxon>Neoptera</taxon>
        <taxon>Paraneoptera</taxon>
        <taxon>Psocodea</taxon>
        <taxon>Troctomorpha</taxon>
        <taxon>Phthiraptera</taxon>
        <taxon>Anoplura</taxon>
        <taxon>Polyplacidae</taxon>
        <taxon>Polyplax</taxon>
    </lineage>
</organism>
<dbReference type="InterPro" id="IPR013783">
    <property type="entry name" value="Ig-like_fold"/>
</dbReference>
<comment type="caution">
    <text evidence="1">The sequence shown here is derived from an EMBL/GenBank/DDBJ whole genome shotgun (WGS) entry which is preliminary data.</text>
</comment>
<dbReference type="EMBL" id="JAWJWE010000038">
    <property type="protein sequence ID" value="KAK6622891.1"/>
    <property type="molecule type" value="Genomic_DNA"/>
</dbReference>
<name>A0AAN8S0Q5_POLSC</name>
<sequence>MDFNKSAAVELIKSEYIIRDKELLVGSKQSNAPEVDNNRTWVATSLLDIVYTKDLYGRTLRCVALHKSYPKESQEVQVRLDVKYPLPPPPPPPTPSVCLPV</sequence>
<accession>A0AAN8S0Q5</accession>
<protein>
    <submittedName>
        <fullName evidence="1">Uncharacterized protein</fullName>
    </submittedName>
</protein>
<evidence type="ECO:0000313" key="1">
    <source>
        <dbReference type="EMBL" id="KAK6622891.1"/>
    </source>
</evidence>
<dbReference type="Gene3D" id="2.60.40.10">
    <property type="entry name" value="Immunoglobulins"/>
    <property type="match status" value="1"/>
</dbReference>
<dbReference type="Proteomes" id="UP001372834">
    <property type="component" value="Unassembled WGS sequence"/>
</dbReference>
<evidence type="ECO:0000313" key="2">
    <source>
        <dbReference type="Proteomes" id="UP001372834"/>
    </source>
</evidence>